<dbReference type="InParanoid" id="B0E3F1"/>
<dbReference type="EMBL" id="DS547228">
    <property type="protein sequence ID" value="EDQ98633.1"/>
    <property type="molecule type" value="Genomic_DNA"/>
</dbReference>
<evidence type="ECO:0000313" key="2">
    <source>
        <dbReference type="EMBL" id="EDQ98633.1"/>
    </source>
</evidence>
<keyword evidence="1" id="KW-0472">Membrane</keyword>
<sequence length="139" mass="15509">MINLSGDLSKAPLARSSLVQDYFVGPSKSSPKASNFLIIWYIFSGTYSLLICLLICQKVINWASSILFSAMTVHKNVDLVLLGASDKVVLPHLQPAHQYQIFFGHEKKILVVTKNNRAHELAHREVDELLSKSSEVSLE</sequence>
<dbReference type="Proteomes" id="UP000001194">
    <property type="component" value="Unassembled WGS sequence"/>
</dbReference>
<organism evidence="3">
    <name type="scientific">Laccaria bicolor (strain S238N-H82 / ATCC MYA-4686)</name>
    <name type="common">Bicoloured deceiver</name>
    <name type="synonym">Laccaria laccata var. bicolor</name>
    <dbReference type="NCBI Taxonomy" id="486041"/>
    <lineage>
        <taxon>Eukaryota</taxon>
        <taxon>Fungi</taxon>
        <taxon>Dikarya</taxon>
        <taxon>Basidiomycota</taxon>
        <taxon>Agaricomycotina</taxon>
        <taxon>Agaricomycetes</taxon>
        <taxon>Agaricomycetidae</taxon>
        <taxon>Agaricales</taxon>
        <taxon>Agaricineae</taxon>
        <taxon>Hydnangiaceae</taxon>
        <taxon>Laccaria</taxon>
    </lineage>
</organism>
<dbReference type="KEGG" id="lbc:LACBIDRAFT_335789"/>
<name>B0E3F1_LACBS</name>
<dbReference type="HOGENOM" id="CLU_1845429_0_0_1"/>
<feature type="transmembrane region" description="Helical" evidence="1">
    <location>
        <begin position="38"/>
        <end position="56"/>
    </location>
</feature>
<dbReference type="GeneID" id="6086373"/>
<dbReference type="AlphaFoldDB" id="B0E3F1"/>
<gene>
    <name evidence="2" type="ORF">LACBIDRAFT_335789</name>
</gene>
<reference evidence="2 3" key="1">
    <citation type="journal article" date="2008" name="Nature">
        <title>The genome of Laccaria bicolor provides insights into mycorrhizal symbiosis.</title>
        <authorList>
            <person name="Martin F."/>
            <person name="Aerts A."/>
            <person name="Ahren D."/>
            <person name="Brun A."/>
            <person name="Danchin E.G.J."/>
            <person name="Duchaussoy F."/>
            <person name="Gibon J."/>
            <person name="Kohler A."/>
            <person name="Lindquist E."/>
            <person name="Pereda V."/>
            <person name="Salamov A."/>
            <person name="Shapiro H.J."/>
            <person name="Wuyts J."/>
            <person name="Blaudez D."/>
            <person name="Buee M."/>
            <person name="Brokstein P."/>
            <person name="Canbaeck B."/>
            <person name="Cohen D."/>
            <person name="Courty P.E."/>
            <person name="Coutinho P.M."/>
            <person name="Delaruelle C."/>
            <person name="Detter J.C."/>
            <person name="Deveau A."/>
            <person name="DiFazio S."/>
            <person name="Duplessis S."/>
            <person name="Fraissinet-Tachet L."/>
            <person name="Lucic E."/>
            <person name="Frey-Klett P."/>
            <person name="Fourrey C."/>
            <person name="Feussner I."/>
            <person name="Gay G."/>
            <person name="Grimwood J."/>
            <person name="Hoegger P.J."/>
            <person name="Jain P."/>
            <person name="Kilaru S."/>
            <person name="Labbe J."/>
            <person name="Lin Y.C."/>
            <person name="Legue V."/>
            <person name="Le Tacon F."/>
            <person name="Marmeisse R."/>
            <person name="Melayah D."/>
            <person name="Montanini B."/>
            <person name="Muratet M."/>
            <person name="Nehls U."/>
            <person name="Niculita-Hirzel H."/>
            <person name="Oudot-Le Secq M.P."/>
            <person name="Peter M."/>
            <person name="Quesneville H."/>
            <person name="Rajashekar B."/>
            <person name="Reich M."/>
            <person name="Rouhier N."/>
            <person name="Schmutz J."/>
            <person name="Yin T."/>
            <person name="Chalot M."/>
            <person name="Henrissat B."/>
            <person name="Kuees U."/>
            <person name="Lucas S."/>
            <person name="Van de Peer Y."/>
            <person name="Podila G.K."/>
            <person name="Polle A."/>
            <person name="Pukkila P.J."/>
            <person name="Richardson P.M."/>
            <person name="Rouze P."/>
            <person name="Sanders I.R."/>
            <person name="Stajich J.E."/>
            <person name="Tunlid A."/>
            <person name="Tuskan G."/>
            <person name="Grigoriev I.V."/>
        </authorList>
    </citation>
    <scope>NUCLEOTIDE SEQUENCE [LARGE SCALE GENOMIC DNA]</scope>
    <source>
        <strain evidence="3">S238N-H82 / ATCC MYA-4686</strain>
    </source>
</reference>
<evidence type="ECO:0000256" key="1">
    <source>
        <dbReference type="SAM" id="Phobius"/>
    </source>
</evidence>
<dbReference type="RefSeq" id="XP_001890720.1">
    <property type="nucleotide sequence ID" value="XM_001890685.1"/>
</dbReference>
<proteinExistence type="predicted"/>
<accession>B0E3F1</accession>
<keyword evidence="3" id="KW-1185">Reference proteome</keyword>
<protein>
    <submittedName>
        <fullName evidence="2">Predicted protein</fullName>
    </submittedName>
</protein>
<keyword evidence="1" id="KW-1133">Transmembrane helix</keyword>
<keyword evidence="1" id="KW-0812">Transmembrane</keyword>
<evidence type="ECO:0000313" key="3">
    <source>
        <dbReference type="Proteomes" id="UP000001194"/>
    </source>
</evidence>